<accession>A0ACC0B0L4</accession>
<comment type="caution">
    <text evidence="1">The sequence shown here is derived from an EMBL/GenBank/DDBJ whole genome shotgun (WGS) entry which is preliminary data.</text>
</comment>
<dbReference type="EMBL" id="CM044704">
    <property type="protein sequence ID" value="KAI5666260.1"/>
    <property type="molecule type" value="Genomic_DNA"/>
</dbReference>
<dbReference type="Proteomes" id="UP001060085">
    <property type="component" value="Linkage Group LG04"/>
</dbReference>
<evidence type="ECO:0000313" key="2">
    <source>
        <dbReference type="Proteomes" id="UP001060085"/>
    </source>
</evidence>
<reference evidence="2" key="1">
    <citation type="journal article" date="2023" name="Nat. Plants">
        <title>Single-cell RNA sequencing provides a high-resolution roadmap for understanding the multicellular compartmentation of specialized metabolism.</title>
        <authorList>
            <person name="Sun S."/>
            <person name="Shen X."/>
            <person name="Li Y."/>
            <person name="Li Y."/>
            <person name="Wang S."/>
            <person name="Li R."/>
            <person name="Zhang H."/>
            <person name="Shen G."/>
            <person name="Guo B."/>
            <person name="Wei J."/>
            <person name="Xu J."/>
            <person name="St-Pierre B."/>
            <person name="Chen S."/>
            <person name="Sun C."/>
        </authorList>
    </citation>
    <scope>NUCLEOTIDE SEQUENCE [LARGE SCALE GENOMIC DNA]</scope>
</reference>
<organism evidence="1 2">
    <name type="scientific">Catharanthus roseus</name>
    <name type="common">Madagascar periwinkle</name>
    <name type="synonym">Vinca rosea</name>
    <dbReference type="NCBI Taxonomy" id="4058"/>
    <lineage>
        <taxon>Eukaryota</taxon>
        <taxon>Viridiplantae</taxon>
        <taxon>Streptophyta</taxon>
        <taxon>Embryophyta</taxon>
        <taxon>Tracheophyta</taxon>
        <taxon>Spermatophyta</taxon>
        <taxon>Magnoliopsida</taxon>
        <taxon>eudicotyledons</taxon>
        <taxon>Gunneridae</taxon>
        <taxon>Pentapetalae</taxon>
        <taxon>asterids</taxon>
        <taxon>lamiids</taxon>
        <taxon>Gentianales</taxon>
        <taxon>Apocynaceae</taxon>
        <taxon>Rauvolfioideae</taxon>
        <taxon>Vinceae</taxon>
        <taxon>Catharanthinae</taxon>
        <taxon>Catharanthus</taxon>
    </lineage>
</organism>
<keyword evidence="2" id="KW-1185">Reference proteome</keyword>
<name>A0ACC0B0L4_CATRO</name>
<protein>
    <submittedName>
        <fullName evidence="1">Uncharacterized protein</fullName>
    </submittedName>
</protein>
<sequence>MKCHSRARRTRSGSHNEVIGIKFQHLVAKHHTNWSKYATNSWSTYQVCFGTNLSLKPLLALHKAAVLLQSMMRCPRRPIGPRPPWYYAPLQVDLLSQV</sequence>
<evidence type="ECO:0000313" key="1">
    <source>
        <dbReference type="EMBL" id="KAI5666260.1"/>
    </source>
</evidence>
<gene>
    <name evidence="1" type="ORF">M9H77_16113</name>
</gene>
<proteinExistence type="predicted"/>